<protein>
    <submittedName>
        <fullName evidence="2">Uncharacterized protein</fullName>
    </submittedName>
</protein>
<dbReference type="RefSeq" id="WP_272859128.1">
    <property type="nucleotide sequence ID" value="NZ_CP067134.1"/>
</dbReference>
<proteinExistence type="predicted"/>
<reference evidence="2 3" key="1">
    <citation type="submission" date="2021-01" db="EMBL/GenBank/DDBJ databases">
        <title>Biogeographic distribution of Paracoccus.</title>
        <authorList>
            <person name="Hollensteiner J."/>
            <person name="Leineberger J."/>
            <person name="Brinkhoff T."/>
            <person name="Daniel R."/>
        </authorList>
    </citation>
    <scope>NUCLEOTIDE SEQUENCE [LARGE SCALE GENOMIC DNA]</scope>
    <source>
        <strain evidence="2 3">LMG25392</strain>
    </source>
</reference>
<evidence type="ECO:0000256" key="1">
    <source>
        <dbReference type="SAM" id="MobiDB-lite"/>
    </source>
</evidence>
<accession>A0ABY7SVI2</accession>
<feature type="compositionally biased region" description="Low complexity" evidence="1">
    <location>
        <begin position="85"/>
        <end position="126"/>
    </location>
</feature>
<feature type="region of interest" description="Disordered" evidence="1">
    <location>
        <begin position="81"/>
        <end position="181"/>
    </location>
</feature>
<feature type="compositionally biased region" description="Polar residues" evidence="1">
    <location>
        <begin position="142"/>
        <end position="176"/>
    </location>
</feature>
<dbReference type="Proteomes" id="UP001218412">
    <property type="component" value="Chromosome"/>
</dbReference>
<sequence length="227" mass="22477">MVEIQPEEETIMAPKITIAASTAICALSASMAIAQSGSASDNGTANERSPDTVTCADITAMETALVPGTLYYIAGYKEGSGSGTSMGESSAPTESAEASEAASGDAAATTAADGSTVTSDANTSADSDTDETAADAMTSADGSQITSDANTSASTTGEGESDSSQAADTAGDQSGTPDGDVTIVRVSGMFEIPVEEVITVCTDSPEMTASDAIEQKRSESNAGSTSN</sequence>
<gene>
    <name evidence="2" type="ORF">JHW45_01080</name>
</gene>
<keyword evidence="3" id="KW-1185">Reference proteome</keyword>
<dbReference type="EMBL" id="CP067134">
    <property type="protein sequence ID" value="WCR11040.1"/>
    <property type="molecule type" value="Genomic_DNA"/>
</dbReference>
<feature type="region of interest" description="Disordered" evidence="1">
    <location>
        <begin position="201"/>
        <end position="227"/>
    </location>
</feature>
<evidence type="ECO:0000313" key="3">
    <source>
        <dbReference type="Proteomes" id="UP001218412"/>
    </source>
</evidence>
<evidence type="ECO:0000313" key="2">
    <source>
        <dbReference type="EMBL" id="WCR11040.1"/>
    </source>
</evidence>
<organism evidence="2 3">
    <name type="scientific">Paracoccus stylophorae</name>
    <dbReference type="NCBI Taxonomy" id="659350"/>
    <lineage>
        <taxon>Bacteria</taxon>
        <taxon>Pseudomonadati</taxon>
        <taxon>Pseudomonadota</taxon>
        <taxon>Alphaproteobacteria</taxon>
        <taxon>Rhodobacterales</taxon>
        <taxon>Paracoccaceae</taxon>
        <taxon>Paracoccus</taxon>
    </lineage>
</organism>
<name>A0ABY7SVI2_9RHOB</name>